<dbReference type="GO" id="GO:0098560">
    <property type="term" value="C:cytoplasmic side of late endosome membrane"/>
    <property type="evidence" value="ECO:0007669"/>
    <property type="project" value="TreeGrafter"/>
</dbReference>
<evidence type="ECO:0000256" key="3">
    <source>
        <dbReference type="ARBA" id="ARBA00004630"/>
    </source>
</evidence>
<keyword evidence="6" id="KW-0862">Zinc</keyword>
<keyword evidence="5" id="KW-0479">Metal-binding</keyword>
<evidence type="ECO:0000256" key="6">
    <source>
        <dbReference type="ARBA" id="ARBA00022833"/>
    </source>
</evidence>
<dbReference type="KEGG" id="tng:GSTEN00026286G001"/>
<dbReference type="AlphaFoldDB" id="Q4RZX8"/>
<evidence type="ECO:0000256" key="2">
    <source>
        <dbReference type="ARBA" id="ARBA00004414"/>
    </source>
</evidence>
<feature type="domain" description="LITAF" evidence="9">
    <location>
        <begin position="84"/>
        <end position="167"/>
    </location>
</feature>
<comment type="similarity">
    <text evidence="4">Belongs to the CDIP1/LITAF family.</text>
</comment>
<accession>Q4RZX8</accession>
<dbReference type="Pfam" id="PF10601">
    <property type="entry name" value="zf-LITAF-like"/>
    <property type="match status" value="1"/>
</dbReference>
<feature type="transmembrane region" description="Helical" evidence="8">
    <location>
        <begin position="121"/>
        <end position="143"/>
    </location>
</feature>
<evidence type="ECO:0000259" key="9">
    <source>
        <dbReference type="PROSITE" id="PS51837"/>
    </source>
</evidence>
<sequence>MEKDTSAPEPKEPPVPVPVLVPEPVPVLVPEPVPVPVPVPAPVPVVVPGPVPAPVYPGPPLAVYQPQPGIQPVHMYAAQQHQVVQPVIITGMPQLRDTPGRVTCPQCQQSVVTAIEYKIGLLTWTICGAMAIFLIWPCCLIPFCVNPCKDVEHSCPVCKTVLHLYKRM</sequence>
<dbReference type="PANTHER" id="PTHR23292:SF45">
    <property type="entry name" value="LIPOPOLYSACCHARIDE-INDUCED TUMOR NECROSIS FACTOR-ALPHA FACTOR HOMOLOG"/>
    <property type="match status" value="1"/>
</dbReference>
<evidence type="ECO:0000256" key="8">
    <source>
        <dbReference type="SAM" id="Phobius"/>
    </source>
</evidence>
<comment type="caution">
    <text evidence="10">The sequence shown here is derived from an EMBL/GenBank/DDBJ whole genome shotgun (WGS) entry which is preliminary data.</text>
</comment>
<evidence type="ECO:0000256" key="7">
    <source>
        <dbReference type="ARBA" id="ARBA00023136"/>
    </source>
</evidence>
<comment type="subcellular location">
    <subcellularLocation>
        <location evidence="1">Endosome membrane</location>
        <topology evidence="1">Peripheral membrane protein</topology>
        <orientation evidence="1">Cytoplasmic side</orientation>
    </subcellularLocation>
    <subcellularLocation>
        <location evidence="2">Late endosome membrane</location>
    </subcellularLocation>
    <subcellularLocation>
        <location evidence="3">Lysosome membrane</location>
        <topology evidence="3">Peripheral membrane protein</topology>
        <orientation evidence="3">Cytoplasmic side</orientation>
    </subcellularLocation>
</comment>
<keyword evidence="7 8" id="KW-0472">Membrane</keyword>
<dbReference type="PANTHER" id="PTHR23292">
    <property type="entry name" value="LIPOPOLYSACCHARIDE-INDUCED TUMOR NECROSIS FACTOR-ALPHA FACTOR"/>
    <property type="match status" value="1"/>
</dbReference>
<keyword evidence="8" id="KW-1133">Transmembrane helix</keyword>
<dbReference type="HOGENOM" id="CLU_131702_0_0_1"/>
<evidence type="ECO:0000256" key="5">
    <source>
        <dbReference type="ARBA" id="ARBA00022723"/>
    </source>
</evidence>
<dbReference type="GO" id="GO:0098574">
    <property type="term" value="C:cytoplasmic side of lysosomal membrane"/>
    <property type="evidence" value="ECO:0007669"/>
    <property type="project" value="TreeGrafter"/>
</dbReference>
<dbReference type="PROSITE" id="PS51837">
    <property type="entry name" value="LITAF"/>
    <property type="match status" value="1"/>
</dbReference>
<keyword evidence="8" id="KW-0812">Transmembrane</keyword>
<dbReference type="GO" id="GO:0008270">
    <property type="term" value="F:zinc ion binding"/>
    <property type="evidence" value="ECO:0007669"/>
    <property type="project" value="TreeGrafter"/>
</dbReference>
<protein>
    <submittedName>
        <fullName evidence="10">(spotted green pufferfish) hypothetical protein</fullName>
    </submittedName>
</protein>
<evidence type="ECO:0000256" key="1">
    <source>
        <dbReference type="ARBA" id="ARBA00004125"/>
    </source>
</evidence>
<name>Q4RZX8_TETNG</name>
<proteinExistence type="inferred from homology"/>
<dbReference type="EMBL" id="CAAE01014786">
    <property type="protein sequence ID" value="CAG06054.1"/>
    <property type="molecule type" value="Genomic_DNA"/>
</dbReference>
<reference evidence="10" key="2">
    <citation type="submission" date="2004-02" db="EMBL/GenBank/DDBJ databases">
        <authorList>
            <consortium name="Genoscope"/>
            <consortium name="Whitehead Institute Centre for Genome Research"/>
        </authorList>
    </citation>
    <scope>NUCLEOTIDE SEQUENCE</scope>
</reference>
<dbReference type="InterPro" id="IPR006629">
    <property type="entry name" value="LITAF"/>
</dbReference>
<dbReference type="GO" id="GO:0005634">
    <property type="term" value="C:nucleus"/>
    <property type="evidence" value="ECO:0007669"/>
    <property type="project" value="TreeGrafter"/>
</dbReference>
<gene>
    <name evidence="10" type="ORF">GSTENG00026286001</name>
</gene>
<dbReference type="InterPro" id="IPR037519">
    <property type="entry name" value="LITAF_fam"/>
</dbReference>
<organism evidence="10">
    <name type="scientific">Tetraodon nigroviridis</name>
    <name type="common">Spotted green pufferfish</name>
    <name type="synonym">Chelonodon nigroviridis</name>
    <dbReference type="NCBI Taxonomy" id="99883"/>
    <lineage>
        <taxon>Eukaryota</taxon>
        <taxon>Metazoa</taxon>
        <taxon>Chordata</taxon>
        <taxon>Craniata</taxon>
        <taxon>Vertebrata</taxon>
        <taxon>Euteleostomi</taxon>
        <taxon>Actinopterygii</taxon>
        <taxon>Neopterygii</taxon>
        <taxon>Teleostei</taxon>
        <taxon>Neoteleostei</taxon>
        <taxon>Acanthomorphata</taxon>
        <taxon>Eupercaria</taxon>
        <taxon>Tetraodontiformes</taxon>
        <taxon>Tetradontoidea</taxon>
        <taxon>Tetraodontidae</taxon>
        <taxon>Tetraodon</taxon>
    </lineage>
</organism>
<reference evidence="10" key="1">
    <citation type="journal article" date="2004" name="Nature">
        <title>Genome duplication in the teleost fish Tetraodon nigroviridis reveals the early vertebrate proto-karyotype.</title>
        <authorList>
            <person name="Jaillon O."/>
            <person name="Aury J.-M."/>
            <person name="Brunet F."/>
            <person name="Petit J.-L."/>
            <person name="Stange-Thomann N."/>
            <person name="Mauceli E."/>
            <person name="Bouneau L."/>
            <person name="Fischer C."/>
            <person name="Ozouf-Costaz C."/>
            <person name="Bernot A."/>
            <person name="Nicaud S."/>
            <person name="Jaffe D."/>
            <person name="Fisher S."/>
            <person name="Lutfalla G."/>
            <person name="Dossat C."/>
            <person name="Segurens B."/>
            <person name="Dasilva C."/>
            <person name="Salanoubat M."/>
            <person name="Levy M."/>
            <person name="Boudet N."/>
            <person name="Castellano S."/>
            <person name="Anthouard V."/>
            <person name="Jubin C."/>
            <person name="Castelli V."/>
            <person name="Katinka M."/>
            <person name="Vacherie B."/>
            <person name="Biemont C."/>
            <person name="Skalli Z."/>
            <person name="Cattolico L."/>
            <person name="Poulain J."/>
            <person name="De Berardinis V."/>
            <person name="Cruaud C."/>
            <person name="Duprat S."/>
            <person name="Brottier P."/>
            <person name="Coutanceau J.-P."/>
            <person name="Gouzy J."/>
            <person name="Parra G."/>
            <person name="Lardier G."/>
            <person name="Chapple C."/>
            <person name="McKernan K.J."/>
            <person name="McEwan P."/>
            <person name="Bosak S."/>
            <person name="Kellis M."/>
            <person name="Volff J.-N."/>
            <person name="Guigo R."/>
            <person name="Zody M.C."/>
            <person name="Mesirov J."/>
            <person name="Lindblad-Toh K."/>
            <person name="Birren B."/>
            <person name="Nusbaum C."/>
            <person name="Kahn D."/>
            <person name="Robinson-Rechavi M."/>
            <person name="Laudet V."/>
            <person name="Schachter V."/>
            <person name="Quetier F."/>
            <person name="Saurin W."/>
            <person name="Scarpelli C."/>
            <person name="Wincker P."/>
            <person name="Lander E.S."/>
            <person name="Weissenbach J."/>
            <person name="Roest Crollius H."/>
        </authorList>
    </citation>
    <scope>NUCLEOTIDE SEQUENCE [LARGE SCALE GENOMIC DNA]</scope>
</reference>
<evidence type="ECO:0000313" key="10">
    <source>
        <dbReference type="EMBL" id="CAG06054.1"/>
    </source>
</evidence>
<dbReference type="SMART" id="SM00714">
    <property type="entry name" value="LITAF"/>
    <property type="match status" value="1"/>
</dbReference>
<evidence type="ECO:0000256" key="4">
    <source>
        <dbReference type="ARBA" id="ARBA00005975"/>
    </source>
</evidence>
<dbReference type="OrthoDB" id="4713066at2759"/>